<keyword evidence="5" id="KW-1185">Reference proteome</keyword>
<dbReference type="Pfam" id="PF02985">
    <property type="entry name" value="HEAT"/>
    <property type="match status" value="1"/>
</dbReference>
<feature type="compositionally biased region" description="Low complexity" evidence="3">
    <location>
        <begin position="80"/>
        <end position="89"/>
    </location>
</feature>
<dbReference type="EMBL" id="MU154525">
    <property type="protein sequence ID" value="KAF9500967.1"/>
    <property type="molecule type" value="Genomic_DNA"/>
</dbReference>
<dbReference type="InterPro" id="IPR016024">
    <property type="entry name" value="ARM-type_fold"/>
</dbReference>
<evidence type="ECO:0000256" key="2">
    <source>
        <dbReference type="PROSITE-ProRule" id="PRU00103"/>
    </source>
</evidence>
<feature type="compositionally biased region" description="Polar residues" evidence="3">
    <location>
        <begin position="1"/>
        <end position="10"/>
    </location>
</feature>
<dbReference type="InterPro" id="IPR000357">
    <property type="entry name" value="HEAT"/>
</dbReference>
<feature type="region of interest" description="Disordered" evidence="3">
    <location>
        <begin position="278"/>
        <end position="304"/>
    </location>
</feature>
<feature type="compositionally biased region" description="Low complexity" evidence="3">
    <location>
        <begin position="38"/>
        <end position="48"/>
    </location>
</feature>
<feature type="compositionally biased region" description="Polar residues" evidence="3">
    <location>
        <begin position="356"/>
        <end position="377"/>
    </location>
</feature>
<dbReference type="PROSITE" id="PS50077">
    <property type="entry name" value="HEAT_REPEAT"/>
    <property type="match status" value="1"/>
</dbReference>
<dbReference type="InterPro" id="IPR011989">
    <property type="entry name" value="ARM-like"/>
</dbReference>
<evidence type="ECO:0000256" key="1">
    <source>
        <dbReference type="ARBA" id="ARBA00022737"/>
    </source>
</evidence>
<dbReference type="PANTHER" id="PTHR10648">
    <property type="entry name" value="SERINE/THREONINE-PROTEIN PHOSPHATASE PP2A 65 KDA REGULATORY SUBUNIT"/>
    <property type="match status" value="1"/>
</dbReference>
<feature type="region of interest" description="Disordered" evidence="3">
    <location>
        <begin position="724"/>
        <end position="763"/>
    </location>
</feature>
<feature type="compositionally biased region" description="Polar residues" evidence="3">
    <location>
        <begin position="285"/>
        <end position="297"/>
    </location>
</feature>
<protein>
    <submittedName>
        <fullName evidence="4">ARM repeat-containing protein</fullName>
    </submittedName>
</protein>
<reference evidence="4" key="1">
    <citation type="submission" date="2020-11" db="EMBL/GenBank/DDBJ databases">
        <authorList>
            <consortium name="DOE Joint Genome Institute"/>
            <person name="Ahrendt S."/>
            <person name="Riley R."/>
            <person name="Andreopoulos W."/>
            <person name="Labutti K."/>
            <person name="Pangilinan J."/>
            <person name="Ruiz-Duenas F.J."/>
            <person name="Barrasa J.M."/>
            <person name="Sanchez-Garcia M."/>
            <person name="Camarero S."/>
            <person name="Miyauchi S."/>
            <person name="Serrano A."/>
            <person name="Linde D."/>
            <person name="Babiker R."/>
            <person name="Drula E."/>
            <person name="Ayuso-Fernandez I."/>
            <person name="Pacheco R."/>
            <person name="Padilla G."/>
            <person name="Ferreira P."/>
            <person name="Barriuso J."/>
            <person name="Kellner H."/>
            <person name="Castanera R."/>
            <person name="Alfaro M."/>
            <person name="Ramirez L."/>
            <person name="Pisabarro A.G."/>
            <person name="Kuo A."/>
            <person name="Tritt A."/>
            <person name="Lipzen A."/>
            <person name="He G."/>
            <person name="Yan M."/>
            <person name="Ng V."/>
            <person name="Cullen D."/>
            <person name="Martin F."/>
            <person name="Rosso M.-N."/>
            <person name="Henrissat B."/>
            <person name="Hibbett D."/>
            <person name="Martinez A.T."/>
            <person name="Grigoriev I.V."/>
        </authorList>
    </citation>
    <scope>NUCLEOTIDE SEQUENCE</scope>
    <source>
        <strain evidence="4">ATCC 90797</strain>
    </source>
</reference>
<feature type="compositionally biased region" description="Polar residues" evidence="3">
    <location>
        <begin position="444"/>
        <end position="456"/>
    </location>
</feature>
<feature type="region of interest" description="Disordered" evidence="3">
    <location>
        <begin position="1"/>
        <end position="118"/>
    </location>
</feature>
<dbReference type="OrthoDB" id="340346at2759"/>
<feature type="compositionally biased region" description="Polar residues" evidence="3">
    <location>
        <begin position="58"/>
        <end position="70"/>
    </location>
</feature>
<feature type="region of interest" description="Disordered" evidence="3">
    <location>
        <begin position="339"/>
        <end position="459"/>
    </location>
</feature>
<feature type="compositionally biased region" description="Low complexity" evidence="3">
    <location>
        <begin position="14"/>
        <end position="28"/>
    </location>
</feature>
<name>A0A9P6A6P5_PLEER</name>
<proteinExistence type="predicted"/>
<dbReference type="InterPro" id="IPR021133">
    <property type="entry name" value="HEAT_type_2"/>
</dbReference>
<feature type="repeat" description="HEAT" evidence="2">
    <location>
        <begin position="802"/>
        <end position="840"/>
    </location>
</feature>
<feature type="compositionally biased region" description="Low complexity" evidence="3">
    <location>
        <begin position="410"/>
        <end position="436"/>
    </location>
</feature>
<sequence>MFPPSSSSDSAGVPNPSSSPSSTTAPPSYIQLPPPPCFSSFAFSQSPSYPSPDPFDRTPTSPSIYYTAPSSPYIESPTNSEPSSPLKSPGSPPPSPGLHITIPSGTFPRSPNYEPLQNEAFPTTDVSIDIALDDDSLSPLEKIYLFSRNNDPFHRVFIIHAMPSFLEQVTPLEADEYVLPLLRGLAQDEDETVKEALAAELVPIIWWFFTHCQIVPEGVKANEFGQPSTISVTTICVQSFTPIFGRLLLSPNPMVGGPTRSAVVEILAKMRRADIKEGLLPASMGPTNSLDDQPQSDPHTESEADSVIGLFGKVERELFEHELLQHVVIGMGRLDMMATDNCQEPQPEDYAYEDWNGSSQDNSPATSNLTGGSTAESSPDAMEVDVEKRTPTLEEPVNPYFPHRAPAPSPSASSSSESTPSMITNSSTTTSSPSSTGERLEVQESLSNNSGSTVSPPTLDGIRMEAVEQGWMEYNMEGDKDKYYDAEYYLPNEVSKALDLQSGHHYTGSSLLFTCYPQVSTIDPYDCTEEVSESSPEYGAFEYPEDAAVDIDDYGDELDFDQEQAAVGRVSSMSLMAATAASGTLRDETKVAFVKEVERVGRDHLHWVRREASFAVGALAKVVPTELVVCSLFPLFESLRQDPVWHVRQSALFALPAILSRLPPRRRRILAMETVLPLSKDASSNVRTGVMEALGEVIYTFHKDENGPPEQLLHLFLGRKEDKRLRDGQQEASGRSGVSEGHQSIPSSTFGSPPSAIGQGSNGDTPLDPLEAFFLYPDRAMVCAFNFPAVAATLGQARWIEIREYYLQLAQNRMTGVRRTLAASLGAIAKIIGEENAENDLMDVWWDAIRCEEEDVRMKAVECVGELVAALGSSARLEITRGLYTLWSEGLFRNWRERERIADILGDLSRLLGLADTGIMRGLLMLALQDGVAAIREAAVSSLPVIRRTFMADARVLQDLHDDVLSLSRSANYRWRMSFIACQQILTIPPPSQTAAVEADEAFWLGLEPLTSDKIVGVRISIARLMGVYLRTFHRGSHQASNETLSNMVKTLQDDSSHEVRSYVPSVWLEDTRADGNVPGVTPLRSKGGRSSIFSKPPPISSNPVDTVLAVAAEATLQVQNSVRAASKPSQAQEDIGSTLFNKLQQIGEARVSAESATLSGTHLEMAQPVPS</sequence>
<dbReference type="AlphaFoldDB" id="A0A9P6A6P5"/>
<keyword evidence="1" id="KW-0677">Repeat</keyword>
<evidence type="ECO:0000313" key="5">
    <source>
        <dbReference type="Proteomes" id="UP000807025"/>
    </source>
</evidence>
<accession>A0A9P6A6P5</accession>
<dbReference type="GO" id="GO:0019888">
    <property type="term" value="F:protein phosphatase regulator activity"/>
    <property type="evidence" value="ECO:0007669"/>
    <property type="project" value="TreeGrafter"/>
</dbReference>
<dbReference type="GO" id="GO:0005737">
    <property type="term" value="C:cytoplasm"/>
    <property type="evidence" value="ECO:0007669"/>
    <property type="project" value="TreeGrafter"/>
</dbReference>
<comment type="caution">
    <text evidence="4">The sequence shown here is derived from an EMBL/GenBank/DDBJ whole genome shotgun (WGS) entry which is preliminary data.</text>
</comment>
<gene>
    <name evidence="4" type="ORF">BDN71DRAFT_1501735</name>
</gene>
<organism evidence="4 5">
    <name type="scientific">Pleurotus eryngii</name>
    <name type="common">Boletus of the steppes</name>
    <dbReference type="NCBI Taxonomy" id="5323"/>
    <lineage>
        <taxon>Eukaryota</taxon>
        <taxon>Fungi</taxon>
        <taxon>Dikarya</taxon>
        <taxon>Basidiomycota</taxon>
        <taxon>Agaricomycotina</taxon>
        <taxon>Agaricomycetes</taxon>
        <taxon>Agaricomycetidae</taxon>
        <taxon>Agaricales</taxon>
        <taxon>Pleurotineae</taxon>
        <taxon>Pleurotaceae</taxon>
        <taxon>Pleurotus</taxon>
    </lineage>
</organism>
<dbReference type="InterPro" id="IPR051023">
    <property type="entry name" value="PP2A_Regulatory_Subunit_A"/>
</dbReference>
<dbReference type="SUPFAM" id="SSF48371">
    <property type="entry name" value="ARM repeat"/>
    <property type="match status" value="1"/>
</dbReference>
<evidence type="ECO:0000313" key="4">
    <source>
        <dbReference type="EMBL" id="KAF9500967.1"/>
    </source>
</evidence>
<dbReference type="PANTHER" id="PTHR10648:SF1">
    <property type="entry name" value="SERINE_THREONINE-PROTEIN PHOSPHATASE 4 REGULATORY SUBUNIT 1"/>
    <property type="match status" value="1"/>
</dbReference>
<dbReference type="Proteomes" id="UP000807025">
    <property type="component" value="Unassembled WGS sequence"/>
</dbReference>
<dbReference type="Gene3D" id="1.25.10.10">
    <property type="entry name" value="Leucine-rich Repeat Variant"/>
    <property type="match status" value="2"/>
</dbReference>
<evidence type="ECO:0000256" key="3">
    <source>
        <dbReference type="SAM" id="MobiDB-lite"/>
    </source>
</evidence>
<feature type="compositionally biased region" description="Polar residues" evidence="3">
    <location>
        <begin position="741"/>
        <end position="763"/>
    </location>
</feature>